<keyword evidence="2" id="KW-1185">Reference proteome</keyword>
<gene>
    <name evidence="1" type="ORF">NOG11_14010</name>
</gene>
<dbReference type="InterPro" id="IPR034756">
    <property type="entry name" value="T2SSM_b"/>
</dbReference>
<dbReference type="EMBL" id="JANIBC010000020">
    <property type="protein sequence ID" value="MCQ8186493.1"/>
    <property type="molecule type" value="Genomic_DNA"/>
</dbReference>
<dbReference type="Pfam" id="PF10741">
    <property type="entry name" value="T2SSM_b"/>
    <property type="match status" value="1"/>
</dbReference>
<proteinExistence type="predicted"/>
<accession>A0A9X2LBL3</accession>
<name>A0A9X2LBL3_9PROT</name>
<evidence type="ECO:0000313" key="2">
    <source>
        <dbReference type="Proteomes" id="UP001142610"/>
    </source>
</evidence>
<dbReference type="RefSeq" id="WP_256620418.1">
    <property type="nucleotide sequence ID" value="NZ_JANIBC010000020.1"/>
</dbReference>
<organism evidence="1 2">
    <name type="scientific">Parvularcula maris</name>
    <dbReference type="NCBI Taxonomy" id="2965077"/>
    <lineage>
        <taxon>Bacteria</taxon>
        <taxon>Pseudomonadati</taxon>
        <taxon>Pseudomonadota</taxon>
        <taxon>Alphaproteobacteria</taxon>
        <taxon>Parvularculales</taxon>
        <taxon>Parvularculaceae</taxon>
        <taxon>Parvularcula</taxon>
    </lineage>
</organism>
<evidence type="ECO:0000313" key="1">
    <source>
        <dbReference type="EMBL" id="MCQ8186493.1"/>
    </source>
</evidence>
<comment type="caution">
    <text evidence="1">The sequence shown here is derived from an EMBL/GenBank/DDBJ whole genome shotgun (WGS) entry which is preliminary data.</text>
</comment>
<dbReference type="Proteomes" id="UP001142610">
    <property type="component" value="Unassembled WGS sequence"/>
</dbReference>
<reference evidence="1" key="1">
    <citation type="submission" date="2022-07" db="EMBL/GenBank/DDBJ databases">
        <title>Parvularcula maris sp. nov., an algicidal bacterium isolated from seawater.</title>
        <authorList>
            <person name="Li F."/>
        </authorList>
    </citation>
    <scope>NUCLEOTIDE SEQUENCE</scope>
    <source>
        <strain evidence="1">BGMRC 0090</strain>
    </source>
</reference>
<sequence>MSARLIPGSLPSKAAALAVLLLLVFLLWSLLVGPLFSFAAEYRSETDRRAELAHQLTEAAERAARLSSGEGSEGSEPFTTEGPAPVVAAALQSELRTILGSQATELQSFAFLGSETEASGLERLDMEVVFEADYERTVLILRSIEGPALGLTVRSIDLTARSGSDQGALRVAAVLAAFRSADERGGA</sequence>
<protein>
    <submittedName>
        <fullName evidence="1">GspMb/PilO family protein</fullName>
    </submittedName>
</protein>
<dbReference type="AlphaFoldDB" id="A0A9X2LBL3"/>